<dbReference type="PANTHER" id="PTHR30294:SF29">
    <property type="entry name" value="MULTIDRUG ABC TRANSPORTER PERMEASE YBHS-RELATED"/>
    <property type="match status" value="1"/>
</dbReference>
<dbReference type="GO" id="GO:0005886">
    <property type="term" value="C:plasma membrane"/>
    <property type="evidence" value="ECO:0007669"/>
    <property type="project" value="UniProtKB-SubCell"/>
</dbReference>
<evidence type="ECO:0000256" key="2">
    <source>
        <dbReference type="ARBA" id="ARBA00022475"/>
    </source>
</evidence>
<keyword evidence="9" id="KW-1185">Reference proteome</keyword>
<evidence type="ECO:0000256" key="5">
    <source>
        <dbReference type="ARBA" id="ARBA00023136"/>
    </source>
</evidence>
<feature type="transmembrane region" description="Helical" evidence="6">
    <location>
        <begin position="371"/>
        <end position="393"/>
    </location>
</feature>
<protein>
    <submittedName>
        <fullName evidence="8">ABC-2 type transport system permease protein</fullName>
    </submittedName>
</protein>
<evidence type="ECO:0000256" key="4">
    <source>
        <dbReference type="ARBA" id="ARBA00022989"/>
    </source>
</evidence>
<keyword evidence="3 6" id="KW-0812">Transmembrane</keyword>
<reference evidence="8 9" key="1">
    <citation type="submission" date="2016-11" db="EMBL/GenBank/DDBJ databases">
        <authorList>
            <person name="Jaros S."/>
            <person name="Januszkiewicz K."/>
            <person name="Wedrychowicz H."/>
        </authorList>
    </citation>
    <scope>NUCLEOTIDE SEQUENCE [LARGE SCALE GENOMIC DNA]</scope>
    <source>
        <strain evidence="8 9">IBRC-M 10683</strain>
    </source>
</reference>
<keyword evidence="2" id="KW-1003">Cell membrane</keyword>
<dbReference type="Proteomes" id="UP000183988">
    <property type="component" value="Unassembled WGS sequence"/>
</dbReference>
<feature type="transmembrane region" description="Helical" evidence="6">
    <location>
        <begin position="282"/>
        <end position="304"/>
    </location>
</feature>
<proteinExistence type="predicted"/>
<keyword evidence="4 6" id="KW-1133">Transmembrane helix</keyword>
<evidence type="ECO:0000256" key="3">
    <source>
        <dbReference type="ARBA" id="ARBA00022692"/>
    </source>
</evidence>
<dbReference type="InterPro" id="IPR013525">
    <property type="entry name" value="ABC2_TM"/>
</dbReference>
<dbReference type="STRING" id="930117.SAMN05216225_104918"/>
<evidence type="ECO:0000256" key="1">
    <source>
        <dbReference type="ARBA" id="ARBA00004651"/>
    </source>
</evidence>
<dbReference type="InterPro" id="IPR051449">
    <property type="entry name" value="ABC-2_transporter_component"/>
</dbReference>
<gene>
    <name evidence="8" type="ORF">SAMN05216225_104918</name>
</gene>
<evidence type="ECO:0000259" key="7">
    <source>
        <dbReference type="Pfam" id="PF12698"/>
    </source>
</evidence>
<feature type="transmembrane region" description="Helical" evidence="6">
    <location>
        <begin position="231"/>
        <end position="257"/>
    </location>
</feature>
<dbReference type="EMBL" id="FQVW01000049">
    <property type="protein sequence ID" value="SHG67179.1"/>
    <property type="molecule type" value="Genomic_DNA"/>
</dbReference>
<dbReference type="SUPFAM" id="SSF53850">
    <property type="entry name" value="Periplasmic binding protein-like II"/>
    <property type="match status" value="1"/>
</dbReference>
<dbReference type="GO" id="GO:0140359">
    <property type="term" value="F:ABC-type transporter activity"/>
    <property type="evidence" value="ECO:0007669"/>
    <property type="project" value="InterPro"/>
</dbReference>
<feature type="domain" description="ABC-2 type transporter transmembrane" evidence="7">
    <location>
        <begin position="22"/>
        <end position="390"/>
    </location>
</feature>
<sequence>MPLMNKFWIILSHTYMTKVKSKSFFISTALILFFIVAIANMNNIIELFSSEDKNKIAVIDESGVLFDPLNQSIESTNEDVELILYENSTDEAKEEVQEGELGALVVLSLDENEFPEASYYANNISDNSTESMLEQQIQQIKVVMATQKAGIDQQILADIYEPITFTKNALSEGAKTSEELNQARGIVYVMLFILYMAVMIYGTMIATDVATEKSSRVMEILVSSASPITHMLAKIVGIALLGLTQIILILAVSYVMILSKKDELTGGFFEYFGIQNTSVSTYVYGIVFFLLGYLLYATLAAMLGSLVSRVEEVQQLITPMTLLIIVAFMLSMVGINMPESNIITVTSFIPFFTPMVMFLRVGMLEVPIWEVALSLGLLIGTIALFTIIGARVYKGGVLMYGKSSSLKDIKKAIALSKKEK</sequence>
<dbReference type="AlphaFoldDB" id="A0A1M5LRB8"/>
<evidence type="ECO:0000313" key="9">
    <source>
        <dbReference type="Proteomes" id="UP000183988"/>
    </source>
</evidence>
<dbReference type="Gene3D" id="3.40.190.10">
    <property type="entry name" value="Periplasmic binding protein-like II"/>
    <property type="match status" value="1"/>
</dbReference>
<feature type="transmembrane region" description="Helical" evidence="6">
    <location>
        <begin position="185"/>
        <end position="210"/>
    </location>
</feature>
<evidence type="ECO:0000256" key="6">
    <source>
        <dbReference type="SAM" id="Phobius"/>
    </source>
</evidence>
<name>A0A1M5LRB8_9BACI</name>
<feature type="transmembrane region" description="Helical" evidence="6">
    <location>
        <begin position="316"/>
        <end position="335"/>
    </location>
</feature>
<comment type="subcellular location">
    <subcellularLocation>
        <location evidence="1">Cell membrane</location>
        <topology evidence="1">Multi-pass membrane protein</topology>
    </subcellularLocation>
</comment>
<keyword evidence="5 6" id="KW-0472">Membrane</keyword>
<dbReference type="Pfam" id="PF12698">
    <property type="entry name" value="ABC2_membrane_3"/>
    <property type="match status" value="1"/>
</dbReference>
<organism evidence="8 9">
    <name type="scientific">Ornithinibacillus halophilus</name>
    <dbReference type="NCBI Taxonomy" id="930117"/>
    <lineage>
        <taxon>Bacteria</taxon>
        <taxon>Bacillati</taxon>
        <taxon>Bacillota</taxon>
        <taxon>Bacilli</taxon>
        <taxon>Bacillales</taxon>
        <taxon>Bacillaceae</taxon>
        <taxon>Ornithinibacillus</taxon>
    </lineage>
</organism>
<feature type="transmembrane region" description="Helical" evidence="6">
    <location>
        <begin position="341"/>
        <end position="359"/>
    </location>
</feature>
<evidence type="ECO:0000313" key="8">
    <source>
        <dbReference type="EMBL" id="SHG67179.1"/>
    </source>
</evidence>
<accession>A0A1M5LRB8</accession>
<dbReference type="PANTHER" id="PTHR30294">
    <property type="entry name" value="MEMBRANE COMPONENT OF ABC TRANSPORTER YHHJ-RELATED"/>
    <property type="match status" value="1"/>
</dbReference>